<keyword evidence="7" id="KW-0547">Nucleotide-binding</keyword>
<accession>A0A7W6WBW2</accession>
<gene>
    <name evidence="12" type="ORF">GGD89_003604</name>
</gene>
<dbReference type="InterPro" id="IPR017871">
    <property type="entry name" value="ABC_transporter-like_CS"/>
</dbReference>
<dbReference type="InterPro" id="IPR003593">
    <property type="entry name" value="AAA+_ATPase"/>
</dbReference>
<organism evidence="12 13">
    <name type="scientific">Roseospira visakhapatnamensis</name>
    <dbReference type="NCBI Taxonomy" id="390880"/>
    <lineage>
        <taxon>Bacteria</taxon>
        <taxon>Pseudomonadati</taxon>
        <taxon>Pseudomonadota</taxon>
        <taxon>Alphaproteobacteria</taxon>
        <taxon>Rhodospirillales</taxon>
        <taxon>Rhodospirillaceae</taxon>
        <taxon>Roseospira</taxon>
    </lineage>
</organism>
<evidence type="ECO:0000256" key="7">
    <source>
        <dbReference type="ARBA" id="ARBA00022741"/>
    </source>
</evidence>
<evidence type="ECO:0000256" key="9">
    <source>
        <dbReference type="ARBA" id="ARBA00022967"/>
    </source>
</evidence>
<dbReference type="Gene3D" id="3.40.50.300">
    <property type="entry name" value="P-loop containing nucleotide triphosphate hydrolases"/>
    <property type="match status" value="2"/>
</dbReference>
<dbReference type="CDD" id="cd03216">
    <property type="entry name" value="ABC_Carb_Monos_I"/>
    <property type="match status" value="1"/>
</dbReference>
<keyword evidence="8 12" id="KW-0067">ATP-binding</keyword>
<dbReference type="GO" id="GO:0016887">
    <property type="term" value="F:ATP hydrolysis activity"/>
    <property type="evidence" value="ECO:0007669"/>
    <property type="project" value="InterPro"/>
</dbReference>
<evidence type="ECO:0000259" key="11">
    <source>
        <dbReference type="PROSITE" id="PS50893"/>
    </source>
</evidence>
<keyword evidence="4" id="KW-1003">Cell membrane</keyword>
<feature type="domain" description="ABC transporter" evidence="11">
    <location>
        <begin position="22"/>
        <end position="257"/>
    </location>
</feature>
<evidence type="ECO:0000256" key="4">
    <source>
        <dbReference type="ARBA" id="ARBA00022475"/>
    </source>
</evidence>
<evidence type="ECO:0000256" key="1">
    <source>
        <dbReference type="ARBA" id="ARBA00004202"/>
    </source>
</evidence>
<dbReference type="EMBL" id="JACIGK010000040">
    <property type="protein sequence ID" value="MBB4267951.1"/>
    <property type="molecule type" value="Genomic_DNA"/>
</dbReference>
<dbReference type="Proteomes" id="UP000554286">
    <property type="component" value="Unassembled WGS sequence"/>
</dbReference>
<dbReference type="FunFam" id="3.40.50.300:FF:000126">
    <property type="entry name" value="Galactose/methyl galactoside import ATP-binding protein MglA"/>
    <property type="match status" value="1"/>
</dbReference>
<dbReference type="AlphaFoldDB" id="A0A7W6WBW2"/>
<sequence>MSAATGAHATRALEADIDKPILRACGVVKRFPGVLALNNIQLDLRCGEVHALCGENGAGKSTLMKVVTGQLQPDEGEVTYKDQPVRFDTLQDSEAAGITMIHQELNLVPHLTVAENIFLAREPKTGWFVDRKRMEADAQIFLDRLKVDIKASDLVLSLSVARQQMVEIAKALSLNAEVLIMDEPTSALTESEIDQLFDIIHDLRRQGVAIAYISHRLQELSRIVDRVTVIRDGGYVWTKPFDDVSVDDIVAAMVGRSLEQQFPERVSRPTDHVIFEVKNLSGAKNCKNVSFNLRRGEILGFTGLMGAGRTETARAIFGADPRLSGDVMLEGKDITVASPVDAIKAGIAYLSEDRKLNGLSLKMTVKENITMANIEAVVRHGLIDNTAEAQAARASVTKLGIKTPSIDQVVRNLSGGNQQKVVIGKWLFRESRVLFFDEPTRGIDVGAKFAIYQLLDQLANEGIGVVMITSELPEVLGMTDRVVVFHEGEVSGIFETSKTNQEEIMQYASGVKRMTM</sequence>
<name>A0A7W6WBW2_9PROT</name>
<dbReference type="SMART" id="SM00382">
    <property type="entry name" value="AAA"/>
    <property type="match status" value="2"/>
</dbReference>
<evidence type="ECO:0000256" key="2">
    <source>
        <dbReference type="ARBA" id="ARBA00004533"/>
    </source>
</evidence>
<dbReference type="PANTHER" id="PTHR43790">
    <property type="entry name" value="CARBOHYDRATE TRANSPORT ATP-BINDING PROTEIN MG119-RELATED"/>
    <property type="match status" value="1"/>
</dbReference>
<evidence type="ECO:0000256" key="10">
    <source>
        <dbReference type="ARBA" id="ARBA00023136"/>
    </source>
</evidence>
<dbReference type="PANTHER" id="PTHR43790:SF9">
    <property type="entry name" value="GALACTOFURANOSE TRANSPORTER ATP-BINDING PROTEIN YTFR"/>
    <property type="match status" value="1"/>
</dbReference>
<dbReference type="InterPro" id="IPR003439">
    <property type="entry name" value="ABC_transporter-like_ATP-bd"/>
</dbReference>
<keyword evidence="9" id="KW-1278">Translocase</keyword>
<dbReference type="SUPFAM" id="SSF52540">
    <property type="entry name" value="P-loop containing nucleoside triphosphate hydrolases"/>
    <property type="match status" value="2"/>
</dbReference>
<dbReference type="RefSeq" id="WP_184048248.1">
    <property type="nucleotide sequence ID" value="NZ_JACIGK010000040.1"/>
</dbReference>
<evidence type="ECO:0000256" key="6">
    <source>
        <dbReference type="ARBA" id="ARBA00022737"/>
    </source>
</evidence>
<dbReference type="PROSITE" id="PS50893">
    <property type="entry name" value="ABC_TRANSPORTER_2"/>
    <property type="match status" value="2"/>
</dbReference>
<dbReference type="InterPro" id="IPR027417">
    <property type="entry name" value="P-loop_NTPase"/>
</dbReference>
<comment type="caution">
    <text evidence="12">The sequence shown here is derived from an EMBL/GenBank/DDBJ whole genome shotgun (WGS) entry which is preliminary data.</text>
</comment>
<evidence type="ECO:0000256" key="3">
    <source>
        <dbReference type="ARBA" id="ARBA00022448"/>
    </source>
</evidence>
<evidence type="ECO:0000313" key="13">
    <source>
        <dbReference type="Proteomes" id="UP000554286"/>
    </source>
</evidence>
<keyword evidence="6" id="KW-0677">Repeat</keyword>
<evidence type="ECO:0000313" key="12">
    <source>
        <dbReference type="EMBL" id="MBB4267951.1"/>
    </source>
</evidence>
<proteinExistence type="predicted"/>
<dbReference type="GO" id="GO:0005886">
    <property type="term" value="C:plasma membrane"/>
    <property type="evidence" value="ECO:0007669"/>
    <property type="project" value="UniProtKB-SubCell"/>
</dbReference>
<protein>
    <submittedName>
        <fullName evidence="12">Ribose transport system ATP-binding protein</fullName>
    </submittedName>
</protein>
<comment type="subcellular location">
    <subcellularLocation>
        <location evidence="2">Cell inner membrane</location>
    </subcellularLocation>
    <subcellularLocation>
        <location evidence="1">Cell membrane</location>
        <topology evidence="1">Peripheral membrane protein</topology>
    </subcellularLocation>
</comment>
<dbReference type="PROSITE" id="PS00211">
    <property type="entry name" value="ABC_TRANSPORTER_1"/>
    <property type="match status" value="1"/>
</dbReference>
<reference evidence="12 13" key="1">
    <citation type="submission" date="2020-08" db="EMBL/GenBank/DDBJ databases">
        <title>Genome sequencing of Purple Non-Sulfur Bacteria from various extreme environments.</title>
        <authorList>
            <person name="Mayer M."/>
        </authorList>
    </citation>
    <scope>NUCLEOTIDE SEQUENCE [LARGE SCALE GENOMIC DNA]</scope>
    <source>
        <strain evidence="12 13">JA131</strain>
    </source>
</reference>
<keyword evidence="5" id="KW-0762">Sugar transport</keyword>
<dbReference type="Pfam" id="PF00005">
    <property type="entry name" value="ABC_tran"/>
    <property type="match status" value="2"/>
</dbReference>
<dbReference type="InterPro" id="IPR050107">
    <property type="entry name" value="ABC_carbohydrate_import_ATPase"/>
</dbReference>
<keyword evidence="13" id="KW-1185">Reference proteome</keyword>
<dbReference type="GO" id="GO:0005524">
    <property type="term" value="F:ATP binding"/>
    <property type="evidence" value="ECO:0007669"/>
    <property type="project" value="UniProtKB-KW"/>
</dbReference>
<evidence type="ECO:0000256" key="8">
    <source>
        <dbReference type="ARBA" id="ARBA00022840"/>
    </source>
</evidence>
<evidence type="ECO:0000256" key="5">
    <source>
        <dbReference type="ARBA" id="ARBA00022597"/>
    </source>
</evidence>
<keyword evidence="3" id="KW-0813">Transport</keyword>
<dbReference type="FunFam" id="3.40.50.300:FF:000127">
    <property type="entry name" value="Ribose import ATP-binding protein RbsA"/>
    <property type="match status" value="1"/>
</dbReference>
<keyword evidence="10" id="KW-0472">Membrane</keyword>
<feature type="domain" description="ABC transporter" evidence="11">
    <location>
        <begin position="268"/>
        <end position="512"/>
    </location>
</feature>
<dbReference type="CDD" id="cd03215">
    <property type="entry name" value="ABC_Carb_Monos_II"/>
    <property type="match status" value="1"/>
</dbReference>
<dbReference type="GO" id="GO:0015749">
    <property type="term" value="P:monosaccharide transmembrane transport"/>
    <property type="evidence" value="ECO:0007669"/>
    <property type="project" value="UniProtKB-ARBA"/>
</dbReference>